<evidence type="ECO:0000313" key="2">
    <source>
        <dbReference type="EMBL" id="GAA1571699.1"/>
    </source>
</evidence>
<gene>
    <name evidence="2" type="ORF">GCM10009827_112030</name>
</gene>
<proteinExistence type="predicted"/>
<protein>
    <submittedName>
        <fullName evidence="2">Uncharacterized protein</fullName>
    </submittedName>
</protein>
<evidence type="ECO:0000256" key="1">
    <source>
        <dbReference type="SAM" id="MobiDB-lite"/>
    </source>
</evidence>
<keyword evidence="3" id="KW-1185">Reference proteome</keyword>
<accession>A0ABN2D9Y9</accession>
<name>A0ABN2D9Y9_9ACTN</name>
<organism evidence="2 3">
    <name type="scientific">Dactylosporangium maewongense</name>
    <dbReference type="NCBI Taxonomy" id="634393"/>
    <lineage>
        <taxon>Bacteria</taxon>
        <taxon>Bacillati</taxon>
        <taxon>Actinomycetota</taxon>
        <taxon>Actinomycetes</taxon>
        <taxon>Micromonosporales</taxon>
        <taxon>Micromonosporaceae</taxon>
        <taxon>Dactylosporangium</taxon>
    </lineage>
</organism>
<comment type="caution">
    <text evidence="2">The sequence shown here is derived from an EMBL/GenBank/DDBJ whole genome shotgun (WGS) entry which is preliminary data.</text>
</comment>
<evidence type="ECO:0000313" key="3">
    <source>
        <dbReference type="Proteomes" id="UP001501470"/>
    </source>
</evidence>
<feature type="region of interest" description="Disordered" evidence="1">
    <location>
        <begin position="171"/>
        <end position="209"/>
    </location>
</feature>
<reference evidence="2 3" key="1">
    <citation type="journal article" date="2019" name="Int. J. Syst. Evol. Microbiol.">
        <title>The Global Catalogue of Microorganisms (GCM) 10K type strain sequencing project: providing services to taxonomists for standard genome sequencing and annotation.</title>
        <authorList>
            <consortium name="The Broad Institute Genomics Platform"/>
            <consortium name="The Broad Institute Genome Sequencing Center for Infectious Disease"/>
            <person name="Wu L."/>
            <person name="Ma J."/>
        </authorList>
    </citation>
    <scope>NUCLEOTIDE SEQUENCE [LARGE SCALE GENOMIC DNA]</scope>
    <source>
        <strain evidence="2 3">JCM 15933</strain>
    </source>
</reference>
<sequence length="209" mass="21886">MPVAIDHDVRAGADWAVEVLTAAGYRADFSPSSLWEIERFLNAEAPDGRPRSRGLLGKDLDVRVAMLGGYVGEVIRRRVGGTWVRDGDHAALDLPGGARIWPAQQVMHRLATGAGGSLTAYASAAGADPGPSTPVLQCRCCGAVPAADTKFRAVQSVLIWIGYTRARARSAATVAPPSSGTSSRRCSRSAGTASSPWPRRSSCCSTGPP</sequence>
<dbReference type="Proteomes" id="UP001501470">
    <property type="component" value="Unassembled WGS sequence"/>
</dbReference>
<dbReference type="EMBL" id="BAAAQD010000047">
    <property type="protein sequence ID" value="GAA1571699.1"/>
    <property type="molecule type" value="Genomic_DNA"/>
</dbReference>